<name>A0A4V3GSZ9_9GAMM</name>
<dbReference type="NCBIfam" id="TIGR00254">
    <property type="entry name" value="GGDEF"/>
    <property type="match status" value="1"/>
</dbReference>
<evidence type="ECO:0000259" key="2">
    <source>
        <dbReference type="PROSITE" id="PS50887"/>
    </source>
</evidence>
<dbReference type="PANTHER" id="PTHR33121:SF70">
    <property type="entry name" value="SIGNALING PROTEIN YKOW"/>
    <property type="match status" value="1"/>
</dbReference>
<dbReference type="SMART" id="SM00052">
    <property type="entry name" value="EAL"/>
    <property type="match status" value="1"/>
</dbReference>
<proteinExistence type="predicted"/>
<gene>
    <name evidence="3" type="ORF">DFO67_12048</name>
</gene>
<feature type="domain" description="GGDEF" evidence="2">
    <location>
        <begin position="12"/>
        <end position="152"/>
    </location>
</feature>
<dbReference type="InterPro" id="IPR050706">
    <property type="entry name" value="Cyclic-di-GMP_PDE-like"/>
</dbReference>
<dbReference type="PROSITE" id="PS50887">
    <property type="entry name" value="GGDEF"/>
    <property type="match status" value="1"/>
</dbReference>
<organism evidence="3 4">
    <name type="scientific">Modicisalibacter xianhensis</name>
    <dbReference type="NCBI Taxonomy" id="442341"/>
    <lineage>
        <taxon>Bacteria</taxon>
        <taxon>Pseudomonadati</taxon>
        <taxon>Pseudomonadota</taxon>
        <taxon>Gammaproteobacteria</taxon>
        <taxon>Oceanospirillales</taxon>
        <taxon>Halomonadaceae</taxon>
        <taxon>Modicisalibacter</taxon>
    </lineage>
</organism>
<evidence type="ECO:0000259" key="1">
    <source>
        <dbReference type="PROSITE" id="PS50883"/>
    </source>
</evidence>
<accession>A0A4V3GSZ9</accession>
<dbReference type="EMBL" id="SOEC01000020">
    <property type="protein sequence ID" value="TDX24803.1"/>
    <property type="molecule type" value="Genomic_DNA"/>
</dbReference>
<evidence type="ECO:0000313" key="4">
    <source>
        <dbReference type="Proteomes" id="UP000294489"/>
    </source>
</evidence>
<dbReference type="InterPro" id="IPR001633">
    <property type="entry name" value="EAL_dom"/>
</dbReference>
<dbReference type="Proteomes" id="UP000294489">
    <property type="component" value="Unassembled WGS sequence"/>
</dbReference>
<dbReference type="SUPFAM" id="SSF141868">
    <property type="entry name" value="EAL domain-like"/>
    <property type="match status" value="1"/>
</dbReference>
<reference evidence="3 4" key="1">
    <citation type="submission" date="2019-03" db="EMBL/GenBank/DDBJ databases">
        <title>Freshwater and sediment microbial communities from various areas in North America, analyzing microbe dynamics in response to fracking.</title>
        <authorList>
            <person name="Lamendella R."/>
        </authorList>
    </citation>
    <scope>NUCLEOTIDE SEQUENCE [LARGE SCALE GENOMIC DNA]</scope>
    <source>
        <strain evidence="3 4">6_TX</strain>
    </source>
</reference>
<evidence type="ECO:0000313" key="3">
    <source>
        <dbReference type="EMBL" id="TDX24803.1"/>
    </source>
</evidence>
<comment type="caution">
    <text evidence="3">The sequence shown here is derived from an EMBL/GenBank/DDBJ whole genome shotgun (WGS) entry which is preliminary data.</text>
</comment>
<dbReference type="Pfam" id="PF00563">
    <property type="entry name" value="EAL"/>
    <property type="match status" value="1"/>
</dbReference>
<dbReference type="Gene3D" id="3.20.20.450">
    <property type="entry name" value="EAL domain"/>
    <property type="match status" value="1"/>
</dbReference>
<dbReference type="Gene3D" id="3.30.70.270">
    <property type="match status" value="2"/>
</dbReference>
<dbReference type="InterPro" id="IPR035919">
    <property type="entry name" value="EAL_sf"/>
</dbReference>
<dbReference type="AlphaFoldDB" id="A0A4V3GSZ9"/>
<dbReference type="InterPro" id="IPR029787">
    <property type="entry name" value="Nucleotide_cyclase"/>
</dbReference>
<dbReference type="SMART" id="SM00267">
    <property type="entry name" value="GGDEF"/>
    <property type="match status" value="1"/>
</dbReference>
<dbReference type="OrthoDB" id="9804951at2"/>
<dbReference type="GO" id="GO:0071111">
    <property type="term" value="F:cyclic-guanylate-specific phosphodiesterase activity"/>
    <property type="evidence" value="ECO:0007669"/>
    <property type="project" value="InterPro"/>
</dbReference>
<dbReference type="InterPro" id="IPR000160">
    <property type="entry name" value="GGDEF_dom"/>
</dbReference>
<dbReference type="Pfam" id="PF00990">
    <property type="entry name" value="GGDEF"/>
    <property type="match status" value="1"/>
</dbReference>
<protein>
    <submittedName>
        <fullName evidence="3">Diguanylate cyclase (GGDEF)-like protein</fullName>
    </submittedName>
</protein>
<dbReference type="CDD" id="cd01948">
    <property type="entry name" value="EAL"/>
    <property type="match status" value="1"/>
</dbReference>
<sequence>MHDYKLILRHQGILKVLFIDLDDFKPINDSLGHAAGDQLLKAAARRLQHLLVRGDTLARFGGDEFIIIVPSFNLAGRAGDIAEQALTSLADFGEPSALVQHADLAMYEAKKKGRNTVCWYSADVMVAASEQVTLRRELQEAMSRGDFRLHYQSIVQARDGKVVGFEALLRWQHPTLGRIPPYKFIPLAEQTGQIIPLGQRVMARACWDIRQLNHRLGTHYFVSVNVSPL</sequence>
<dbReference type="CDD" id="cd01949">
    <property type="entry name" value="GGDEF"/>
    <property type="match status" value="1"/>
</dbReference>
<dbReference type="PANTHER" id="PTHR33121">
    <property type="entry name" value="CYCLIC DI-GMP PHOSPHODIESTERASE PDEF"/>
    <property type="match status" value="1"/>
</dbReference>
<feature type="domain" description="EAL" evidence="1">
    <location>
        <begin position="131"/>
        <end position="229"/>
    </location>
</feature>
<dbReference type="PROSITE" id="PS50883">
    <property type="entry name" value="EAL"/>
    <property type="match status" value="1"/>
</dbReference>
<dbReference type="SUPFAM" id="SSF55073">
    <property type="entry name" value="Nucleotide cyclase"/>
    <property type="match status" value="1"/>
</dbReference>
<dbReference type="InterPro" id="IPR043128">
    <property type="entry name" value="Rev_trsase/Diguanyl_cyclase"/>
</dbReference>